<feature type="compositionally biased region" description="Low complexity" evidence="1">
    <location>
        <begin position="1"/>
        <end position="22"/>
    </location>
</feature>
<reference evidence="4" key="1">
    <citation type="journal article" date="2018" name="Nat. Microbiol.">
        <title>Leveraging single-cell genomics to expand the fungal tree of life.</title>
        <authorList>
            <person name="Ahrendt S.R."/>
            <person name="Quandt C.A."/>
            <person name="Ciobanu D."/>
            <person name="Clum A."/>
            <person name="Salamov A."/>
            <person name="Andreopoulos B."/>
            <person name="Cheng J.F."/>
            <person name="Woyke T."/>
            <person name="Pelin A."/>
            <person name="Henrissat B."/>
            <person name="Reynolds N.K."/>
            <person name="Benny G.L."/>
            <person name="Smith M.E."/>
            <person name="James T.Y."/>
            <person name="Grigoriev I.V."/>
        </authorList>
    </citation>
    <scope>NUCLEOTIDE SEQUENCE [LARGE SCALE GENOMIC DNA]</scope>
    <source>
        <strain evidence="4">RSA 1356</strain>
    </source>
</reference>
<evidence type="ECO:0000313" key="3">
    <source>
        <dbReference type="EMBL" id="RKP04639.1"/>
    </source>
</evidence>
<sequence>MSMAEVSVASSSRPTLSPSSTRDSVRAGAMAKNVEVRCVKEAQPAEMSIFVRGKPTIDSLALFQAKMQARQAKSGNSMANSRRATIAPSRFLHANVIAVAAIIGIATIVCVAVIISTVAFVFTATIAVVAFVFTAAIAIQHLWSADWQYGQHRQRSAPALWQ</sequence>
<dbReference type="EMBL" id="KZ993564">
    <property type="protein sequence ID" value="RKP04639.1"/>
    <property type="molecule type" value="Genomic_DNA"/>
</dbReference>
<protein>
    <submittedName>
        <fullName evidence="3">Uncharacterized protein</fullName>
    </submittedName>
</protein>
<evidence type="ECO:0000256" key="2">
    <source>
        <dbReference type="SAM" id="Phobius"/>
    </source>
</evidence>
<organism evidence="3 4">
    <name type="scientific">Thamnocephalis sphaerospora</name>
    <dbReference type="NCBI Taxonomy" id="78915"/>
    <lineage>
        <taxon>Eukaryota</taxon>
        <taxon>Fungi</taxon>
        <taxon>Fungi incertae sedis</taxon>
        <taxon>Zoopagomycota</taxon>
        <taxon>Zoopagomycotina</taxon>
        <taxon>Zoopagomycetes</taxon>
        <taxon>Zoopagales</taxon>
        <taxon>Sigmoideomycetaceae</taxon>
        <taxon>Thamnocephalis</taxon>
    </lineage>
</organism>
<proteinExistence type="predicted"/>
<dbReference type="AlphaFoldDB" id="A0A4V1IVN1"/>
<feature type="transmembrane region" description="Helical" evidence="2">
    <location>
        <begin position="121"/>
        <end position="143"/>
    </location>
</feature>
<keyword evidence="2" id="KW-1133">Transmembrane helix</keyword>
<dbReference type="Proteomes" id="UP000271241">
    <property type="component" value="Unassembled WGS sequence"/>
</dbReference>
<evidence type="ECO:0000256" key="1">
    <source>
        <dbReference type="SAM" id="MobiDB-lite"/>
    </source>
</evidence>
<name>A0A4V1IVN1_9FUNG</name>
<keyword evidence="2" id="KW-0472">Membrane</keyword>
<feature type="region of interest" description="Disordered" evidence="1">
    <location>
        <begin position="1"/>
        <end position="27"/>
    </location>
</feature>
<keyword evidence="4" id="KW-1185">Reference proteome</keyword>
<keyword evidence="2" id="KW-0812">Transmembrane</keyword>
<gene>
    <name evidence="3" type="ORF">THASP1DRAFT_26769</name>
</gene>
<feature type="transmembrane region" description="Helical" evidence="2">
    <location>
        <begin position="91"/>
        <end position="115"/>
    </location>
</feature>
<accession>A0A4V1IVN1</accession>
<evidence type="ECO:0000313" key="4">
    <source>
        <dbReference type="Proteomes" id="UP000271241"/>
    </source>
</evidence>